<keyword evidence="10" id="KW-1185">Reference proteome</keyword>
<evidence type="ECO:0000256" key="2">
    <source>
        <dbReference type="ARBA" id="ARBA00012621"/>
    </source>
</evidence>
<evidence type="ECO:0000256" key="7">
    <source>
        <dbReference type="RuleBase" id="RU365103"/>
    </source>
</evidence>
<keyword evidence="7" id="KW-0448">Lipopolysaccharide biosynthesis</keyword>
<evidence type="ECO:0000313" key="10">
    <source>
        <dbReference type="Proteomes" id="UP001172082"/>
    </source>
</evidence>
<accession>A0ABT8KRI8</accession>
<dbReference type="Pfam" id="PF04413">
    <property type="entry name" value="Glycos_transf_N"/>
    <property type="match status" value="1"/>
</dbReference>
<keyword evidence="4 7" id="KW-0808">Transferase</keyword>
<dbReference type="InterPro" id="IPR039901">
    <property type="entry name" value="Kdotransferase"/>
</dbReference>
<dbReference type="InterPro" id="IPR038107">
    <property type="entry name" value="Glycos_transf_N_sf"/>
</dbReference>
<evidence type="ECO:0000259" key="8">
    <source>
        <dbReference type="Pfam" id="PF04413"/>
    </source>
</evidence>
<comment type="function">
    <text evidence="7">Involved in lipopolysaccharide (LPS) biosynthesis. Catalyzes the transfer of 3-deoxy-D-manno-octulosonate (Kdo) residue(s) from CMP-Kdo to lipid IV(A), the tetraacyldisaccharide-1,4'-bisphosphate precursor of lipid A.</text>
</comment>
<dbReference type="SUPFAM" id="SSF53756">
    <property type="entry name" value="UDP-Glycosyltransferase/glycogen phosphorylase"/>
    <property type="match status" value="1"/>
</dbReference>
<keyword evidence="7" id="KW-1003">Cell membrane</keyword>
<dbReference type="PANTHER" id="PTHR42755">
    <property type="entry name" value="3-DEOXY-MANNO-OCTULOSONATE CYTIDYLYLTRANSFERASE"/>
    <property type="match status" value="1"/>
</dbReference>
<comment type="similarity">
    <text evidence="7">Belongs to the glycosyltransferase group 1 family.</text>
</comment>
<gene>
    <name evidence="9" type="ORF">QQ008_18435</name>
</gene>
<comment type="catalytic activity">
    <reaction evidence="6 7">
        <text>lipid IVA (E. coli) + CMP-3-deoxy-beta-D-manno-octulosonate = alpha-Kdo-(2-&gt;6)-lipid IVA (E. coli) + CMP + H(+)</text>
        <dbReference type="Rhea" id="RHEA:28066"/>
        <dbReference type="ChEBI" id="CHEBI:15378"/>
        <dbReference type="ChEBI" id="CHEBI:58603"/>
        <dbReference type="ChEBI" id="CHEBI:60364"/>
        <dbReference type="ChEBI" id="CHEBI:60377"/>
        <dbReference type="ChEBI" id="CHEBI:85987"/>
        <dbReference type="EC" id="2.4.99.12"/>
    </reaction>
</comment>
<evidence type="ECO:0000313" key="9">
    <source>
        <dbReference type="EMBL" id="MDN5203371.1"/>
    </source>
</evidence>
<comment type="subcellular location">
    <subcellularLocation>
        <location evidence="7">Cell membrane</location>
    </subcellularLocation>
</comment>
<evidence type="ECO:0000256" key="3">
    <source>
        <dbReference type="ARBA" id="ARBA00019077"/>
    </source>
</evidence>
<dbReference type="Gene3D" id="3.40.50.11720">
    <property type="entry name" value="3-Deoxy-D-manno-octulosonic-acid transferase, N-terminal domain"/>
    <property type="match status" value="1"/>
</dbReference>
<evidence type="ECO:0000256" key="4">
    <source>
        <dbReference type="ARBA" id="ARBA00022679"/>
    </source>
</evidence>
<dbReference type="Gene3D" id="3.40.50.2000">
    <property type="entry name" value="Glycogen Phosphorylase B"/>
    <property type="match status" value="1"/>
</dbReference>
<dbReference type="EC" id="2.4.99.12" evidence="2 7"/>
<name>A0ABT8KRI8_9BACT</name>
<protein>
    <recommendedName>
        <fullName evidence="3 7">3-deoxy-D-manno-octulosonic acid transferase</fullName>
        <shortName evidence="7">Kdo transferase</shortName>
        <ecNumber evidence="2 7">2.4.99.12</ecNumber>
    </recommendedName>
    <alternativeName>
        <fullName evidence="5 7">Lipid IV(A) 3-deoxy-D-manno-octulosonic acid transferase</fullName>
    </alternativeName>
</protein>
<comment type="pathway">
    <text evidence="1 7">Bacterial outer membrane biogenesis; LPS core biosynthesis.</text>
</comment>
<feature type="transmembrane region" description="Helical" evidence="7">
    <location>
        <begin position="6"/>
        <end position="24"/>
    </location>
</feature>
<keyword evidence="7" id="KW-0472">Membrane</keyword>
<reference evidence="9" key="1">
    <citation type="submission" date="2023-06" db="EMBL/GenBank/DDBJ databases">
        <title>Genomic of Parafulvivirga corallium.</title>
        <authorList>
            <person name="Wang G."/>
        </authorList>
    </citation>
    <scope>NUCLEOTIDE SEQUENCE</scope>
    <source>
        <strain evidence="9">BMA10</strain>
    </source>
</reference>
<evidence type="ECO:0000256" key="5">
    <source>
        <dbReference type="ARBA" id="ARBA00031445"/>
    </source>
</evidence>
<organism evidence="9 10">
    <name type="scientific">Splendidivirga corallicola</name>
    <dbReference type="NCBI Taxonomy" id="3051826"/>
    <lineage>
        <taxon>Bacteria</taxon>
        <taxon>Pseudomonadati</taxon>
        <taxon>Bacteroidota</taxon>
        <taxon>Cytophagia</taxon>
        <taxon>Cytophagales</taxon>
        <taxon>Splendidivirgaceae</taxon>
        <taxon>Splendidivirga</taxon>
    </lineage>
</organism>
<keyword evidence="7" id="KW-1133">Transmembrane helix</keyword>
<dbReference type="EMBL" id="JAUJEA010000007">
    <property type="protein sequence ID" value="MDN5203371.1"/>
    <property type="molecule type" value="Genomic_DNA"/>
</dbReference>
<evidence type="ECO:0000256" key="6">
    <source>
        <dbReference type="ARBA" id="ARBA00049183"/>
    </source>
</evidence>
<feature type="domain" description="3-deoxy-D-manno-octulosonic-acid transferase N-terminal" evidence="8">
    <location>
        <begin position="48"/>
        <end position="208"/>
    </location>
</feature>
<comment type="caution">
    <text evidence="9">The sequence shown here is derived from an EMBL/GenBank/DDBJ whole genome shotgun (WGS) entry which is preliminary data.</text>
</comment>
<dbReference type="InterPro" id="IPR007507">
    <property type="entry name" value="Glycos_transf_N"/>
</dbReference>
<dbReference type="PANTHER" id="PTHR42755:SF1">
    <property type="entry name" value="3-DEOXY-D-MANNO-OCTULOSONIC ACID TRANSFERASE, MITOCHONDRIAL-RELATED"/>
    <property type="match status" value="1"/>
</dbReference>
<dbReference type="RefSeq" id="WP_346753395.1">
    <property type="nucleotide sequence ID" value="NZ_JAUJEA010000007.1"/>
</dbReference>
<evidence type="ECO:0000256" key="1">
    <source>
        <dbReference type="ARBA" id="ARBA00004713"/>
    </source>
</evidence>
<proteinExistence type="inferred from homology"/>
<dbReference type="Proteomes" id="UP001172082">
    <property type="component" value="Unassembled WGS sequence"/>
</dbReference>
<keyword evidence="7" id="KW-0812">Transmembrane</keyword>
<sequence length="418" mass="48066">MAIYLYNVSIFLLKVAAYIGAIFSKKTKLFVDGRKGLIEAISNDLKENIAPIAWFHCASLGEFEQGRPVMESFKKEFPDYLIVLTFFSPSGFEVRKNYSGADFIYYLPLDTAKNARLFISIVNPTLAYFVKYEFWHHFIRELYKNQIPIISISSIFRRDQLFFKNYGSFYREILFRFNHFFVQNVLSKELLNDIGIKQITVSGDTRFDRVFSICQATQNLPLIEKFCKEKLLMVIGSSWPQDMEILTPFINQNRNKLKFIIAPHEIGERNIRKIETDLTCSNVRLSKTSTDEVSDFDTLIIDNIGMLSSIYKYADFTYVGGAFGKGLHNILEAATFGSPIFFGNRNYKKFQEANDLIELGGAFAIGDSDDLEQKMSEFINDPESIKKTAKISTDYVERHTGATEQIIRYSIEILKGSM</sequence>